<sequence length="124" mass="14430">MLQSGKPKGVMEKHRINFVGPLTATKRFCTGVFFRMASLLYLSSVEWTSSFKGRRRKKVEKVRPSENEAAAREERRGNGHFDKRGDGKRQEQREKRKRKASKKKKKGKRRDRVEKMSLYGGGIE</sequence>
<evidence type="ECO:0000256" key="1">
    <source>
        <dbReference type="SAM" id="MobiDB-lite"/>
    </source>
</evidence>
<dbReference type="AlphaFoldDB" id="A0A6V7IWX7"/>
<accession>A0A6V7IWX7</accession>
<proteinExistence type="predicted"/>
<reference evidence="2" key="1">
    <citation type="submission" date="2020-07" db="EMBL/GenBank/DDBJ databases">
        <authorList>
            <person name="Ferguson B K."/>
        </authorList>
    </citation>
    <scope>NUCLEOTIDE SEQUENCE</scope>
    <source>
        <strain evidence="2">L06</strain>
    </source>
</reference>
<feature type="compositionally biased region" description="Basic residues" evidence="1">
    <location>
        <begin position="95"/>
        <end position="110"/>
    </location>
</feature>
<feature type="region of interest" description="Disordered" evidence="1">
    <location>
        <begin position="53"/>
        <end position="124"/>
    </location>
</feature>
<feature type="compositionally biased region" description="Basic and acidic residues" evidence="1">
    <location>
        <begin position="61"/>
        <end position="94"/>
    </location>
</feature>
<organism evidence="2">
    <name type="scientific">Bracon brevicornis</name>
    <dbReference type="NCBI Taxonomy" id="1563983"/>
    <lineage>
        <taxon>Eukaryota</taxon>
        <taxon>Metazoa</taxon>
        <taxon>Ecdysozoa</taxon>
        <taxon>Arthropoda</taxon>
        <taxon>Hexapoda</taxon>
        <taxon>Insecta</taxon>
        <taxon>Pterygota</taxon>
        <taxon>Neoptera</taxon>
        <taxon>Endopterygota</taxon>
        <taxon>Hymenoptera</taxon>
        <taxon>Apocrita</taxon>
        <taxon>Ichneumonoidea</taxon>
        <taxon>Braconidae</taxon>
        <taxon>Braconinae</taxon>
        <taxon>Bracon</taxon>
    </lineage>
</organism>
<dbReference type="EMBL" id="CADCXW020000012">
    <property type="protein sequence ID" value="CAD1543629.1"/>
    <property type="molecule type" value="Genomic_DNA"/>
</dbReference>
<evidence type="ECO:0000313" key="2">
    <source>
        <dbReference type="EMBL" id="CAD1543629.1"/>
    </source>
</evidence>
<gene>
    <name evidence="2" type="ORF">BBRV_LOCUS35401</name>
</gene>
<protein>
    <submittedName>
        <fullName evidence="2">Uncharacterized protein</fullName>
    </submittedName>
</protein>
<name>A0A6V7IWX7_9HYME</name>